<organism evidence="1 2">
    <name type="scientific">Cinchona calisaya</name>
    <dbReference type="NCBI Taxonomy" id="153742"/>
    <lineage>
        <taxon>Eukaryota</taxon>
        <taxon>Viridiplantae</taxon>
        <taxon>Streptophyta</taxon>
        <taxon>Embryophyta</taxon>
        <taxon>Tracheophyta</taxon>
        <taxon>Spermatophyta</taxon>
        <taxon>Magnoliopsida</taxon>
        <taxon>eudicotyledons</taxon>
        <taxon>Gunneridae</taxon>
        <taxon>Pentapetalae</taxon>
        <taxon>asterids</taxon>
        <taxon>lamiids</taxon>
        <taxon>Gentianales</taxon>
        <taxon>Rubiaceae</taxon>
        <taxon>Cinchonoideae</taxon>
        <taxon>Cinchoneae</taxon>
        <taxon>Cinchona</taxon>
    </lineage>
</organism>
<sequence length="167" mass="18603">MPKVRSPPELTDFKNGLFSVPLNSTSTSRFRDGVVDNLSLFLELVPMRMRKELLMHEEMGALIEVGEFGDDNRSGINRSLYLISAIPTQENANYWPYLPGPPGVGKTTLIRDIARMLAGDQSRRVIIVDTSNEIGGDGDVSHSGIGRSRRMQVPNVKLQHIVCRIKL</sequence>
<proteinExistence type="predicted"/>
<evidence type="ECO:0000313" key="2">
    <source>
        <dbReference type="Proteomes" id="UP001630127"/>
    </source>
</evidence>
<dbReference type="SUPFAM" id="SSF52540">
    <property type="entry name" value="P-loop containing nucleoside triphosphate hydrolases"/>
    <property type="match status" value="1"/>
</dbReference>
<comment type="caution">
    <text evidence="1">The sequence shown here is derived from an EMBL/GenBank/DDBJ whole genome shotgun (WGS) entry which is preliminary data.</text>
</comment>
<dbReference type="Gene3D" id="3.40.50.300">
    <property type="entry name" value="P-loop containing nucleotide triphosphate hydrolases"/>
    <property type="match status" value="1"/>
</dbReference>
<dbReference type="PANTHER" id="PTHR20953">
    <property type="entry name" value="KINASE-RELATED"/>
    <property type="match status" value="1"/>
</dbReference>
<dbReference type="AlphaFoldDB" id="A0ABD2ZWN7"/>
<evidence type="ECO:0008006" key="3">
    <source>
        <dbReference type="Google" id="ProtNLM"/>
    </source>
</evidence>
<evidence type="ECO:0000313" key="1">
    <source>
        <dbReference type="EMBL" id="KAL3523504.1"/>
    </source>
</evidence>
<accession>A0ABD2ZWN7</accession>
<dbReference type="EMBL" id="JBJUIK010000007">
    <property type="protein sequence ID" value="KAL3523504.1"/>
    <property type="molecule type" value="Genomic_DNA"/>
</dbReference>
<keyword evidence="2" id="KW-1185">Reference proteome</keyword>
<reference evidence="1 2" key="1">
    <citation type="submission" date="2024-11" db="EMBL/GenBank/DDBJ databases">
        <title>A near-complete genome assembly of Cinchona calisaya.</title>
        <authorList>
            <person name="Lian D.C."/>
            <person name="Zhao X.W."/>
            <person name="Wei L."/>
        </authorList>
    </citation>
    <scope>NUCLEOTIDE SEQUENCE [LARGE SCALE GENOMIC DNA]</scope>
    <source>
        <tissue evidence="1">Nenye</tissue>
    </source>
</reference>
<dbReference type="PANTHER" id="PTHR20953:SF14">
    <property type="entry name" value="PROTEIN SEEDLING PLASTID DEVELOPMENT 1"/>
    <property type="match status" value="1"/>
</dbReference>
<gene>
    <name evidence="1" type="ORF">ACH5RR_016338</name>
</gene>
<dbReference type="InterPro" id="IPR027417">
    <property type="entry name" value="P-loop_NTPase"/>
</dbReference>
<dbReference type="Proteomes" id="UP001630127">
    <property type="component" value="Unassembled WGS sequence"/>
</dbReference>
<name>A0ABD2ZWN7_9GENT</name>
<protein>
    <recommendedName>
        <fullName evidence="3">ATPase AAA-type core domain-containing protein</fullName>
    </recommendedName>
</protein>